<dbReference type="Gene3D" id="1.10.3410.10">
    <property type="entry name" value="putative deoxyguanosinetriphosphate triphosphohydrolase like domain"/>
    <property type="match status" value="1"/>
</dbReference>
<dbReference type="Proteomes" id="UP000014073">
    <property type="component" value="Unassembled WGS sequence"/>
</dbReference>
<evidence type="ECO:0000313" key="4">
    <source>
        <dbReference type="Proteomes" id="UP000014073"/>
    </source>
</evidence>
<dbReference type="InterPro" id="IPR003607">
    <property type="entry name" value="HD/PDEase_dom"/>
</dbReference>
<dbReference type="EC" id="3.1.5.1" evidence="3"/>
<dbReference type="NCBIfam" id="TIGR01353">
    <property type="entry name" value="dGTP_triPase"/>
    <property type="match status" value="1"/>
</dbReference>
<dbReference type="Pfam" id="PF13286">
    <property type="entry name" value="HD_assoc"/>
    <property type="match status" value="1"/>
</dbReference>
<dbReference type="STRING" id="547042.BACCOPRO_01907"/>
<dbReference type="InterPro" id="IPR006674">
    <property type="entry name" value="HD_domain"/>
</dbReference>
<dbReference type="Pfam" id="PF01966">
    <property type="entry name" value="HD"/>
    <property type="match status" value="1"/>
</dbReference>
<dbReference type="Gene3D" id="1.10.3210.10">
    <property type="entry name" value="Hypothetical protein af1432"/>
    <property type="match status" value="1"/>
</dbReference>
<dbReference type="PANTHER" id="PTHR11373">
    <property type="entry name" value="DEOXYNUCLEOSIDE TRIPHOSPHATE TRIPHOSPHOHYDROLASE"/>
    <property type="match status" value="1"/>
</dbReference>
<dbReference type="EMBL" id="ACBW01000139">
    <property type="protein sequence ID" value="EEF76407.1"/>
    <property type="molecule type" value="Genomic_DNA"/>
</dbReference>
<accession>S0F9G8</accession>
<protein>
    <submittedName>
        <fullName evidence="3">Putative dGTPase</fullName>
        <ecNumber evidence="3">3.1.5.1</ecNumber>
    </submittedName>
</protein>
<comment type="caution">
    <text evidence="3">The sequence shown here is derived from an EMBL/GenBank/DDBJ whole genome shotgun (WGS) entry which is preliminary data.</text>
</comment>
<dbReference type="AlphaFoldDB" id="S0F9G8"/>
<gene>
    <name evidence="3" type="ORF">BACCOPRO_01907</name>
</gene>
<dbReference type="SUPFAM" id="SSF109604">
    <property type="entry name" value="HD-domain/PDEase-like"/>
    <property type="match status" value="1"/>
</dbReference>
<dbReference type="SMART" id="SM00471">
    <property type="entry name" value="HDc"/>
    <property type="match status" value="1"/>
</dbReference>
<dbReference type="InterPro" id="IPR006261">
    <property type="entry name" value="dGTPase"/>
</dbReference>
<dbReference type="Gene3D" id="1.10.3550.10">
    <property type="entry name" value="eoxyguanosinetriphosphate triphosphohydrolase domain-like"/>
    <property type="match status" value="1"/>
</dbReference>
<dbReference type="GO" id="GO:0008832">
    <property type="term" value="F:dGTPase activity"/>
    <property type="evidence" value="ECO:0007669"/>
    <property type="project" value="UniProtKB-EC"/>
</dbReference>
<dbReference type="HOGENOM" id="CLU_028163_2_0_10"/>
<dbReference type="InterPro" id="IPR027432">
    <property type="entry name" value="dGTP_triphosphohydrolase_C"/>
</dbReference>
<feature type="domain" description="HD/PDEase" evidence="2">
    <location>
        <begin position="97"/>
        <end position="297"/>
    </location>
</feature>
<reference evidence="3 4" key="1">
    <citation type="submission" date="2008-12" db="EMBL/GenBank/DDBJ databases">
        <authorList>
            <person name="Fulton L."/>
            <person name="Clifton S."/>
            <person name="Fulton B."/>
            <person name="Xu J."/>
            <person name="Minx P."/>
            <person name="Pepin K.H."/>
            <person name="Johnson M."/>
            <person name="Bhonagiri V."/>
            <person name="Nash W.E."/>
            <person name="Mardis E.R."/>
            <person name="Wilson R.K."/>
        </authorList>
    </citation>
    <scope>NUCLEOTIDE SEQUENCE [LARGE SCALE GENOMIC DNA]</scope>
    <source>
        <strain evidence="3 4">DSM 18228</strain>
    </source>
</reference>
<sequence>MPSFAHQRHFRILLPFLLLPERHATEAQTRIHSTEKADNMNWQQLISNKRFGLEFLHETRKDDRTEFQRDYDRLIFSAPFRRLQNKTQVFPLPGSIFVHNRLTHSLEVSCVGRSLGNETAALLLQKHPELQNTHVTEIGSIVSAACLAHDLGNPPFGHSGEKAIGTYFSEGEGLKLKDMLEADEWEDLTHFEGNANAFRLLTHQFRGRRPGGFVLTYSTLASIVKYPYSSELAGKKQKFGFFKSEKEAYCRIADELGIIRISREGEPLRYARHPLVYLVEAADDICYQMMDIEDAHKLKILTTDETKELYCHFLSPERLKRAQEICRLVSDTNEQIAYLRSSVIGILIKECTQVFIDNEEAILAGRFEGPLIRHLPERSKQAYENCSRTAFAKIYCSKDVLDIELAGYQVITTLINLLTEAVRFPEKAYSQLLINRISSQYEVQAPSLYGKILAVLDYISGMTDVYALDLYRKINGNSLPAV</sequence>
<name>S0F9G8_9BACT</name>
<dbReference type="InterPro" id="IPR050135">
    <property type="entry name" value="dGTPase-like"/>
</dbReference>
<organism evidence="3 4">
    <name type="scientific">Phocaeicola coprophilus DSM 18228 = JCM 13818</name>
    <dbReference type="NCBI Taxonomy" id="547042"/>
    <lineage>
        <taxon>Bacteria</taxon>
        <taxon>Pseudomonadati</taxon>
        <taxon>Bacteroidota</taxon>
        <taxon>Bacteroidia</taxon>
        <taxon>Bacteroidales</taxon>
        <taxon>Bacteroidaceae</taxon>
        <taxon>Phocaeicola</taxon>
    </lineage>
</organism>
<evidence type="ECO:0000259" key="2">
    <source>
        <dbReference type="SMART" id="SM00471"/>
    </source>
</evidence>
<dbReference type="eggNOG" id="COG0232">
    <property type="taxonomic scope" value="Bacteria"/>
</dbReference>
<proteinExistence type="predicted"/>
<dbReference type="InterPro" id="IPR023293">
    <property type="entry name" value="dGTP_triP_hydro_central_sf"/>
</dbReference>
<dbReference type="PANTHER" id="PTHR11373:SF32">
    <property type="entry name" value="DEOXYGUANOSINETRIPHOSPHATE TRIPHOSPHOHYDROLASE"/>
    <property type="match status" value="1"/>
</dbReference>
<dbReference type="InterPro" id="IPR026875">
    <property type="entry name" value="PHydrolase_assoc_dom"/>
</dbReference>
<dbReference type="GO" id="GO:0006203">
    <property type="term" value="P:dGTP catabolic process"/>
    <property type="evidence" value="ECO:0007669"/>
    <property type="project" value="TreeGrafter"/>
</dbReference>
<keyword evidence="1 3" id="KW-0378">Hydrolase</keyword>
<evidence type="ECO:0000313" key="3">
    <source>
        <dbReference type="EMBL" id="EEF76407.1"/>
    </source>
</evidence>
<keyword evidence="4" id="KW-1185">Reference proteome</keyword>
<evidence type="ECO:0000256" key="1">
    <source>
        <dbReference type="ARBA" id="ARBA00022801"/>
    </source>
</evidence>